<proteinExistence type="inferred from homology"/>
<comment type="similarity">
    <text evidence="1">Belongs to the ATG16 family.</text>
</comment>
<evidence type="ECO:0000259" key="3">
    <source>
        <dbReference type="Pfam" id="PF08614"/>
    </source>
</evidence>
<dbReference type="CDD" id="cd22887">
    <property type="entry name" value="Atg16_CCD"/>
    <property type="match status" value="1"/>
</dbReference>
<evidence type="ECO:0000313" key="5">
    <source>
        <dbReference type="Proteomes" id="UP000054144"/>
    </source>
</evidence>
<name>A0A0D7A3T1_9AGAR</name>
<dbReference type="EMBL" id="KN882048">
    <property type="protein sequence ID" value="KIY45375.1"/>
    <property type="molecule type" value="Genomic_DNA"/>
</dbReference>
<evidence type="ECO:0000313" key="4">
    <source>
        <dbReference type="EMBL" id="KIY45375.1"/>
    </source>
</evidence>
<keyword evidence="5" id="KW-1185">Reference proteome</keyword>
<dbReference type="GO" id="GO:0000421">
    <property type="term" value="C:autophagosome membrane"/>
    <property type="evidence" value="ECO:0007669"/>
    <property type="project" value="TreeGrafter"/>
</dbReference>
<dbReference type="Proteomes" id="UP000054144">
    <property type="component" value="Unassembled WGS sequence"/>
</dbReference>
<feature type="compositionally biased region" description="Low complexity" evidence="2">
    <location>
        <begin position="231"/>
        <end position="253"/>
    </location>
</feature>
<accession>A0A0D7A3T1</accession>
<organism evidence="4 5">
    <name type="scientific">Fistulina hepatica ATCC 64428</name>
    <dbReference type="NCBI Taxonomy" id="1128425"/>
    <lineage>
        <taxon>Eukaryota</taxon>
        <taxon>Fungi</taxon>
        <taxon>Dikarya</taxon>
        <taxon>Basidiomycota</taxon>
        <taxon>Agaricomycotina</taxon>
        <taxon>Agaricomycetes</taxon>
        <taxon>Agaricomycetidae</taxon>
        <taxon>Agaricales</taxon>
        <taxon>Fistulinaceae</taxon>
        <taxon>Fistulina</taxon>
    </lineage>
</organism>
<evidence type="ECO:0000256" key="2">
    <source>
        <dbReference type="SAM" id="MobiDB-lite"/>
    </source>
</evidence>
<dbReference type="Pfam" id="PF08614">
    <property type="entry name" value="ATG16"/>
    <property type="match status" value="1"/>
</dbReference>
<feature type="domain" description="Autophagy-related protein 16" evidence="3">
    <location>
        <begin position="10"/>
        <end position="203"/>
    </location>
</feature>
<feature type="compositionally biased region" description="Basic and acidic residues" evidence="2">
    <location>
        <begin position="213"/>
        <end position="230"/>
    </location>
</feature>
<dbReference type="InterPro" id="IPR045160">
    <property type="entry name" value="ATG16"/>
</dbReference>
<dbReference type="PANTHER" id="PTHR19878:SF8">
    <property type="entry name" value="AUTOPHAGY-RELATED 16, ISOFORM F"/>
    <property type="match status" value="1"/>
</dbReference>
<dbReference type="GO" id="GO:0034045">
    <property type="term" value="C:phagophore assembly site membrane"/>
    <property type="evidence" value="ECO:0007669"/>
    <property type="project" value="TreeGrafter"/>
</dbReference>
<sequence>MAEPVWQEQLRLRLVERNARESAFAPIIEQYRRLAQQTALLKERNATLLKASGALRGNASSSTLNSSSVEDNPVSAAYMASLESQISTLRDELGAVYKTQGQNAQRLLAMNETLREREEVARLDGEAIRKARDELAVLRRKVNEHKEQMTEKDRAIQILNDEISALQLELGQIEERNQILSKDNAKLLQRWLDAKQADAQKMNEANVMYEEMRSKHDELEARTQKIERNGADASAPDSPSVSGNEEAGEGSSSHLTSVKDGTPSPAKKTMTQTPNG</sequence>
<gene>
    <name evidence="4" type="ORF">FISHEDRAFT_49470</name>
</gene>
<dbReference type="GO" id="GO:0043495">
    <property type="term" value="F:protein-membrane adaptor activity"/>
    <property type="evidence" value="ECO:0007669"/>
    <property type="project" value="TreeGrafter"/>
</dbReference>
<dbReference type="GO" id="GO:0000045">
    <property type="term" value="P:autophagosome assembly"/>
    <property type="evidence" value="ECO:0007669"/>
    <property type="project" value="InterPro"/>
</dbReference>
<dbReference type="InterPro" id="IPR013923">
    <property type="entry name" value="Autophagy-rel_prot_16_dom"/>
</dbReference>
<protein>
    <submittedName>
        <fullName evidence="4">ATG16-domain-containing protein</fullName>
    </submittedName>
</protein>
<dbReference type="AlphaFoldDB" id="A0A0D7A3T1"/>
<evidence type="ECO:0000256" key="1">
    <source>
        <dbReference type="ARBA" id="ARBA00005331"/>
    </source>
</evidence>
<dbReference type="OrthoDB" id="8949486at2759"/>
<dbReference type="GO" id="GO:0034274">
    <property type="term" value="C:Atg12-Atg5-Atg16 complex"/>
    <property type="evidence" value="ECO:0007669"/>
    <property type="project" value="TreeGrafter"/>
</dbReference>
<reference evidence="4 5" key="1">
    <citation type="journal article" date="2015" name="Fungal Genet. Biol.">
        <title>Evolution of novel wood decay mechanisms in Agaricales revealed by the genome sequences of Fistulina hepatica and Cylindrobasidium torrendii.</title>
        <authorList>
            <person name="Floudas D."/>
            <person name="Held B.W."/>
            <person name="Riley R."/>
            <person name="Nagy L.G."/>
            <person name="Koehler G."/>
            <person name="Ransdell A.S."/>
            <person name="Younus H."/>
            <person name="Chow J."/>
            <person name="Chiniquy J."/>
            <person name="Lipzen A."/>
            <person name="Tritt A."/>
            <person name="Sun H."/>
            <person name="Haridas S."/>
            <person name="LaButti K."/>
            <person name="Ohm R.A."/>
            <person name="Kues U."/>
            <person name="Blanchette R.A."/>
            <person name="Grigoriev I.V."/>
            <person name="Minto R.E."/>
            <person name="Hibbett D.S."/>
        </authorList>
    </citation>
    <scope>NUCLEOTIDE SEQUENCE [LARGE SCALE GENOMIC DNA]</scope>
    <source>
        <strain evidence="4 5">ATCC 64428</strain>
    </source>
</reference>
<dbReference type="PANTHER" id="PTHR19878">
    <property type="entry name" value="AUTOPHAGY PROTEIN 16-LIKE"/>
    <property type="match status" value="1"/>
</dbReference>
<feature type="region of interest" description="Disordered" evidence="2">
    <location>
        <begin position="213"/>
        <end position="276"/>
    </location>
</feature>
<dbReference type="Gene3D" id="1.20.5.170">
    <property type="match status" value="1"/>
</dbReference>